<proteinExistence type="evidence at transcript level"/>
<accession>A0A6M9BN01</accession>
<feature type="signal peptide" evidence="1">
    <location>
        <begin position="1"/>
        <end position="16"/>
    </location>
</feature>
<dbReference type="InterPro" id="IPR036682">
    <property type="entry name" value="OS_D_A10/PebIII_sf"/>
</dbReference>
<dbReference type="InterPro" id="IPR005055">
    <property type="entry name" value="A10/PebIII"/>
</dbReference>
<dbReference type="Pfam" id="PF03392">
    <property type="entry name" value="OS-D"/>
    <property type="match status" value="1"/>
</dbReference>
<dbReference type="EMBL" id="MK887144">
    <property type="protein sequence ID" value="QKK82648.1"/>
    <property type="molecule type" value="mRNA"/>
</dbReference>
<dbReference type="SUPFAM" id="SSF100910">
    <property type="entry name" value="Chemosensory protein Csp2"/>
    <property type="match status" value="1"/>
</dbReference>
<evidence type="ECO:0000256" key="1">
    <source>
        <dbReference type="SAM" id="SignalP"/>
    </source>
</evidence>
<name>A0A6M9BN01_9NEOP</name>
<sequence length="118" mass="13481">MKTLMIFAVVLGLSLANNPDQEEFEPSFKYSDQKYLCAAIDCFLGEATCDANTESIKHSIQEAFNTACAKCSPEQKRNVKNFFHNAEINCPTRTRLFLQTYDKDGNLRYAFWEALKHA</sequence>
<feature type="chain" id="PRO_5026964224" evidence="1">
    <location>
        <begin position="17"/>
        <end position="118"/>
    </location>
</feature>
<organism evidence="2">
    <name type="scientific">Histia rhodope</name>
    <dbReference type="NCBI Taxonomy" id="1453155"/>
    <lineage>
        <taxon>Eukaryota</taxon>
        <taxon>Metazoa</taxon>
        <taxon>Ecdysozoa</taxon>
        <taxon>Arthropoda</taxon>
        <taxon>Hexapoda</taxon>
        <taxon>Insecta</taxon>
        <taxon>Pterygota</taxon>
        <taxon>Neoptera</taxon>
        <taxon>Endopterygota</taxon>
        <taxon>Lepidoptera</taxon>
        <taxon>Glossata</taxon>
        <taxon>Ditrysia</taxon>
        <taxon>Zygaenoidea</taxon>
        <taxon>Zygaenidae</taxon>
        <taxon>Chalcosiinae</taxon>
        <taxon>Histia</taxon>
    </lineage>
</organism>
<reference evidence="2" key="1">
    <citation type="submission" date="2019-05" db="EMBL/GenBank/DDBJ databases">
        <authorList>
            <person name="Yang H."/>
        </authorList>
    </citation>
    <scope>NUCLEOTIDE SEQUENCE</scope>
</reference>
<gene>
    <name evidence="2" type="primary">CSP4</name>
</gene>
<dbReference type="PANTHER" id="PTHR11257">
    <property type="entry name" value="CHEMOSENSORY PROTEIN-RELATED"/>
    <property type="match status" value="1"/>
</dbReference>
<dbReference type="AlphaFoldDB" id="A0A6M9BN01"/>
<evidence type="ECO:0000313" key="2">
    <source>
        <dbReference type="EMBL" id="QKK82648.1"/>
    </source>
</evidence>
<keyword evidence="1" id="KW-0732">Signal</keyword>
<dbReference type="Gene3D" id="1.10.2080.10">
    <property type="entry name" value="Insect odorant-binding protein A10/Ejaculatory bulb-specific protein 3"/>
    <property type="match status" value="1"/>
</dbReference>
<protein>
    <submittedName>
        <fullName evidence="2">Chemosensory protein</fullName>
    </submittedName>
</protein>